<gene>
    <name evidence="7" type="ORF">A3770_13p69370</name>
</gene>
<keyword evidence="5" id="KW-0206">Cytoskeleton</keyword>
<keyword evidence="2" id="KW-0963">Cytoplasm</keyword>
<accession>A0A5B8MV34</accession>
<evidence type="ECO:0000313" key="7">
    <source>
        <dbReference type="EMBL" id="QDZ24419.1"/>
    </source>
</evidence>
<dbReference type="OrthoDB" id="5132116at2759"/>
<dbReference type="Gene3D" id="3.90.640.10">
    <property type="entry name" value="Actin, Chain A, domain 4"/>
    <property type="match status" value="1"/>
</dbReference>
<organism evidence="7 8">
    <name type="scientific">Chloropicon primus</name>
    <dbReference type="NCBI Taxonomy" id="1764295"/>
    <lineage>
        <taxon>Eukaryota</taxon>
        <taxon>Viridiplantae</taxon>
        <taxon>Chlorophyta</taxon>
        <taxon>Chloropicophyceae</taxon>
        <taxon>Chloropicales</taxon>
        <taxon>Chloropicaceae</taxon>
        <taxon>Chloropicon</taxon>
    </lineage>
</organism>
<dbReference type="AlphaFoldDB" id="A0A5B8MV34"/>
<dbReference type="InterPro" id="IPR043129">
    <property type="entry name" value="ATPase_NBD"/>
</dbReference>
<evidence type="ECO:0000256" key="5">
    <source>
        <dbReference type="ARBA" id="ARBA00023212"/>
    </source>
</evidence>
<dbReference type="FunFam" id="3.90.640.10:FF:000007">
    <property type="entry name" value="Actin like 7B"/>
    <property type="match status" value="1"/>
</dbReference>
<evidence type="ECO:0000256" key="2">
    <source>
        <dbReference type="ARBA" id="ARBA00022490"/>
    </source>
</evidence>
<dbReference type="Proteomes" id="UP000316726">
    <property type="component" value="Chromosome 13"/>
</dbReference>
<dbReference type="PANTHER" id="PTHR11937">
    <property type="entry name" value="ACTIN"/>
    <property type="match status" value="1"/>
</dbReference>
<dbReference type="STRING" id="1764295.A0A5B8MV34"/>
<keyword evidence="4" id="KW-0067">ATP-binding</keyword>
<dbReference type="FunFam" id="3.30.420.40:FF:000148">
    <property type="entry name" value="Actin, alpha skeletal muscle"/>
    <property type="match status" value="1"/>
</dbReference>
<evidence type="ECO:0000313" key="8">
    <source>
        <dbReference type="Proteomes" id="UP000316726"/>
    </source>
</evidence>
<evidence type="ECO:0000256" key="3">
    <source>
        <dbReference type="ARBA" id="ARBA00022741"/>
    </source>
</evidence>
<dbReference type="GO" id="GO:0005524">
    <property type="term" value="F:ATP binding"/>
    <property type="evidence" value="ECO:0007669"/>
    <property type="project" value="UniProtKB-KW"/>
</dbReference>
<keyword evidence="8" id="KW-1185">Reference proteome</keyword>
<comment type="subcellular location">
    <subcellularLocation>
        <location evidence="1">Cytoplasm</location>
        <location evidence="1">Cytoskeleton</location>
    </subcellularLocation>
</comment>
<comment type="similarity">
    <text evidence="6">Belongs to the actin family.</text>
</comment>
<evidence type="ECO:0000256" key="4">
    <source>
        <dbReference type="ARBA" id="ARBA00022840"/>
    </source>
</evidence>
<dbReference type="PRINTS" id="PR00190">
    <property type="entry name" value="ACTIN"/>
</dbReference>
<evidence type="ECO:0000256" key="1">
    <source>
        <dbReference type="ARBA" id="ARBA00004245"/>
    </source>
</evidence>
<sequence length="398" mass="45480">MTVEELRSKTVVCDNGTGYVKCGFAGDNFPRAHFPCMVGRPLLRFEESFVDEEIGDIVVGEECARLRHNLEVTYPISNGMIQNWEDMHHVWNHTFNDRLNVNPRECKILLTDPPLNPVKNREKMVETMFETYDFGHVYIQVQAVLTLYAQGLLTGLVVDSGDGVSHAIPVKDGYAFPQHTKRLNVAGRHCTTYLCDLLRLQGYNFNRSADFDTVRQIKEDLCYVSYDYEKELVLARNTTVLVKEYTLPDGRTIKVGAERFMAPEVMFKPSLIDEADGVGLHEQIFNCIQEMDIDNRMEMYSNIVLSGGSSMYPGFPTRLEREIKRLYLSRVLKGNKDGMKKLKSALHIEDPPRRKHMVFLGGAVLADIMKDRDDFWISREEWQERGTGALQKCGGLGF</sequence>
<protein>
    <submittedName>
        <fullName evidence="7">Actin</fullName>
    </submittedName>
</protein>
<dbReference type="EMBL" id="CP031046">
    <property type="protein sequence ID" value="QDZ24419.1"/>
    <property type="molecule type" value="Genomic_DNA"/>
</dbReference>
<dbReference type="SUPFAM" id="SSF53067">
    <property type="entry name" value="Actin-like ATPase domain"/>
    <property type="match status" value="2"/>
</dbReference>
<keyword evidence="3" id="KW-0547">Nucleotide-binding</keyword>
<reference evidence="7 8" key="1">
    <citation type="submission" date="2018-07" db="EMBL/GenBank/DDBJ databases">
        <title>The complete nuclear genome of the prasinophyte Chloropicon primus (CCMP1205).</title>
        <authorList>
            <person name="Pombert J.-F."/>
            <person name="Otis C."/>
            <person name="Turmel M."/>
            <person name="Lemieux C."/>
        </authorList>
    </citation>
    <scope>NUCLEOTIDE SEQUENCE [LARGE SCALE GENOMIC DNA]</scope>
    <source>
        <strain evidence="7 8">CCMP1205</strain>
    </source>
</reference>
<dbReference type="InterPro" id="IPR004000">
    <property type="entry name" value="Actin"/>
</dbReference>
<dbReference type="Pfam" id="PF00022">
    <property type="entry name" value="Actin"/>
    <property type="match status" value="1"/>
</dbReference>
<dbReference type="Gene3D" id="3.30.420.40">
    <property type="match status" value="2"/>
</dbReference>
<dbReference type="GO" id="GO:0005856">
    <property type="term" value="C:cytoskeleton"/>
    <property type="evidence" value="ECO:0007669"/>
    <property type="project" value="UniProtKB-SubCell"/>
</dbReference>
<dbReference type="SMART" id="SM00268">
    <property type="entry name" value="ACTIN"/>
    <property type="match status" value="1"/>
</dbReference>
<name>A0A5B8MV34_9CHLO</name>
<proteinExistence type="inferred from homology"/>
<dbReference type="CDD" id="cd10220">
    <property type="entry name" value="ASKHA_NBD_Arp2"/>
    <property type="match status" value="1"/>
</dbReference>
<evidence type="ECO:0000256" key="6">
    <source>
        <dbReference type="RuleBase" id="RU000487"/>
    </source>
</evidence>